<dbReference type="SUPFAM" id="SSF88713">
    <property type="entry name" value="Glycoside hydrolase/deacetylase"/>
    <property type="match status" value="1"/>
</dbReference>
<dbReference type="GO" id="GO:0009313">
    <property type="term" value="P:oligosaccharide catabolic process"/>
    <property type="evidence" value="ECO:0007669"/>
    <property type="project" value="TreeGrafter"/>
</dbReference>
<feature type="domain" description="Glycoside hydrolase family 38 central" evidence="7">
    <location>
        <begin position="283"/>
        <end position="363"/>
    </location>
</feature>
<evidence type="ECO:0000313" key="9">
    <source>
        <dbReference type="Proteomes" id="UP000230750"/>
    </source>
</evidence>
<dbReference type="InterPro" id="IPR028995">
    <property type="entry name" value="Glyco_hydro_57/38_cen_sf"/>
</dbReference>
<sequence>MVNLCTLDQENGCKKAKEVARNFFREKNGDSQFTIHAMGHAHIDTAWLWPYAETVRKCARTWSTVIQLMDKYPDLTFVCSQAQQFAWVKENYPALYQKIKAKAAEGRFIPVGGTWVEMDGNVPAFWLPDTFGYSAQLPQIMNGVGIRRFLTIKISWSLVNKFPHTTFWWQGLDGTRSLSHFPPADNYGTKIDMKSVMKTRQGHKDKGRTNDAIMLYGYSDGGEDQRKLRTLQNTETMLERIERLHDTDGLPKITNSTPDLFFQKVEENDLENLCTWVGELYLEMHQGTLTSQAKIKLWNRRLEIALQTVEKVYSMLAVLNLKGSSYPCDILDKSWKNVLLNQFHDVLPGSSTQEVVKDACSIYEQVNADITPLLQAGLASLSSGAWNRKRKVQTQNTGLKSSVVIFNPHCWKRSEVISIPGKMFEQLQNHSQDQNGIQHDKKGNILVYVEAQSLGVTPLSIGKMVDHGKGEELKQWTKFDDGNVILENENLKAVIDKCGRIRSLIHKKSGLDAFLDDTKKGFHGNQFLLYDDIPMFWDAWDIMDYHLETRQPLTKIIEEPEKYESGILRQSIKFKLEISSKSSVEQEISLDRGDTVLRFHTTRLHMKFKFGHLKRPTHSNTSWDWAKYEVTGHKWADMSQHNWGVSLLNDCKYGHSTEHNIMRLSLGVFVITQNPTIGVVSIMVVCDHPKPTIGVGVHQLTIFPHSGMSVITQNPTIGVVSISDVFVITKTPLLVWLSTQWYVCDHPKPNYWCGCPHSGMSDHPKPNHWCGCPHSGTFQDAGVIQAAYDLNNPLTVSAGQLNEALSMFTVDNPAIILETVKLPEDTADQNSGVVLVLRLYEAFGSHAQGTLSTPFPVITVARCNLLEEEESQMTHKDHSFHIKLTPFQVVSFLVEFKK</sequence>
<dbReference type="EC" id="3.2.1.24" evidence="3"/>
<dbReference type="GO" id="GO:0046872">
    <property type="term" value="F:metal ion binding"/>
    <property type="evidence" value="ECO:0007669"/>
    <property type="project" value="UniProtKB-KW"/>
</dbReference>
<keyword evidence="4" id="KW-0479">Metal-binding</keyword>
<evidence type="ECO:0000256" key="4">
    <source>
        <dbReference type="ARBA" id="ARBA00022723"/>
    </source>
</evidence>
<evidence type="ECO:0000256" key="2">
    <source>
        <dbReference type="ARBA" id="ARBA00009792"/>
    </source>
</evidence>
<dbReference type="InterPro" id="IPR015341">
    <property type="entry name" value="Glyco_hydro_38_cen"/>
</dbReference>
<comment type="caution">
    <text evidence="8">The sequence shown here is derived from an EMBL/GenBank/DDBJ whole genome shotgun (WGS) entry which is preliminary data.</text>
</comment>
<dbReference type="Gene3D" id="3.20.110.10">
    <property type="entry name" value="Glycoside hydrolase 38, N terminal domain"/>
    <property type="match status" value="2"/>
</dbReference>
<comment type="catalytic activity">
    <reaction evidence="1">
        <text>Hydrolysis of terminal, non-reducing alpha-D-mannose residues in alpha-D-mannosides.</text>
        <dbReference type="EC" id="3.2.1.24"/>
    </reaction>
</comment>
<dbReference type="Gene3D" id="2.70.98.30">
    <property type="entry name" value="Golgi alpha-mannosidase II, domain 4"/>
    <property type="match status" value="2"/>
</dbReference>
<reference evidence="8 9" key="1">
    <citation type="journal article" date="2017" name="PLoS Biol.">
        <title>The sea cucumber genome provides insights into morphological evolution and visceral regeneration.</title>
        <authorList>
            <person name="Zhang X."/>
            <person name="Sun L."/>
            <person name="Yuan J."/>
            <person name="Sun Y."/>
            <person name="Gao Y."/>
            <person name="Zhang L."/>
            <person name="Li S."/>
            <person name="Dai H."/>
            <person name="Hamel J.F."/>
            <person name="Liu C."/>
            <person name="Yu Y."/>
            <person name="Liu S."/>
            <person name="Lin W."/>
            <person name="Guo K."/>
            <person name="Jin S."/>
            <person name="Xu P."/>
            <person name="Storey K.B."/>
            <person name="Huan P."/>
            <person name="Zhang T."/>
            <person name="Zhou Y."/>
            <person name="Zhang J."/>
            <person name="Lin C."/>
            <person name="Li X."/>
            <person name="Xing L."/>
            <person name="Huo D."/>
            <person name="Sun M."/>
            <person name="Wang L."/>
            <person name="Mercier A."/>
            <person name="Li F."/>
            <person name="Yang H."/>
            <person name="Xiang J."/>
        </authorList>
    </citation>
    <scope>NUCLEOTIDE SEQUENCE [LARGE SCALE GENOMIC DNA]</scope>
    <source>
        <strain evidence="8">Shaxun</strain>
        <tissue evidence="8">Muscle</tissue>
    </source>
</reference>
<evidence type="ECO:0000256" key="1">
    <source>
        <dbReference type="ARBA" id="ARBA00000365"/>
    </source>
</evidence>
<dbReference type="Pfam" id="PF17677">
    <property type="entry name" value="Glyco_hydro38C2"/>
    <property type="match status" value="1"/>
</dbReference>
<dbReference type="Pfam" id="PF01074">
    <property type="entry name" value="Glyco_hydro_38N"/>
    <property type="match status" value="2"/>
</dbReference>
<dbReference type="InterPro" id="IPR000602">
    <property type="entry name" value="Glyco_hydro_38_N"/>
</dbReference>
<dbReference type="SUPFAM" id="SSF74650">
    <property type="entry name" value="Galactose mutarotase-like"/>
    <property type="match status" value="2"/>
</dbReference>
<dbReference type="Gene3D" id="1.20.1270.50">
    <property type="entry name" value="Glycoside hydrolase family 38, central domain"/>
    <property type="match status" value="1"/>
</dbReference>
<dbReference type="SMART" id="SM00872">
    <property type="entry name" value="Alpha-mann_mid"/>
    <property type="match status" value="1"/>
</dbReference>
<dbReference type="Pfam" id="PF07748">
    <property type="entry name" value="Glyco_hydro_38C"/>
    <property type="match status" value="2"/>
</dbReference>
<dbReference type="GO" id="GO:0006013">
    <property type="term" value="P:mannose metabolic process"/>
    <property type="evidence" value="ECO:0007669"/>
    <property type="project" value="InterPro"/>
</dbReference>
<evidence type="ECO:0000256" key="5">
    <source>
        <dbReference type="ARBA" id="ARBA00022801"/>
    </source>
</evidence>
<dbReference type="InterPro" id="IPR011682">
    <property type="entry name" value="Glyco_hydro_38_C"/>
</dbReference>
<dbReference type="GO" id="GO:0004559">
    <property type="term" value="F:alpha-mannosidase activity"/>
    <property type="evidence" value="ECO:0007669"/>
    <property type="project" value="UniProtKB-EC"/>
</dbReference>
<evidence type="ECO:0000256" key="6">
    <source>
        <dbReference type="ARBA" id="ARBA00023295"/>
    </source>
</evidence>
<dbReference type="InterPro" id="IPR041147">
    <property type="entry name" value="GH38_C"/>
</dbReference>
<keyword evidence="6" id="KW-0326">Glycosidase</keyword>
<proteinExistence type="inferred from homology"/>
<dbReference type="PANTHER" id="PTHR46017:SF1">
    <property type="entry name" value="ALPHA-MANNOSIDASE 2C1"/>
    <property type="match status" value="1"/>
</dbReference>
<dbReference type="InterPro" id="IPR011013">
    <property type="entry name" value="Gal_mutarotase_sf_dom"/>
</dbReference>
<evidence type="ECO:0000313" key="8">
    <source>
        <dbReference type="EMBL" id="PIK35812.1"/>
    </source>
</evidence>
<dbReference type="InterPro" id="IPR037094">
    <property type="entry name" value="Glyco_hydro_38_cen_sf"/>
</dbReference>
<dbReference type="FunFam" id="1.20.1270.50:FF:000004">
    <property type="entry name" value="alpha-mannosidase 2C1 isoform X1"/>
    <property type="match status" value="1"/>
</dbReference>
<dbReference type="PANTHER" id="PTHR46017">
    <property type="entry name" value="ALPHA-MANNOSIDASE 2C1"/>
    <property type="match status" value="1"/>
</dbReference>
<evidence type="ECO:0000259" key="7">
    <source>
        <dbReference type="SMART" id="SM00872"/>
    </source>
</evidence>
<dbReference type="Proteomes" id="UP000230750">
    <property type="component" value="Unassembled WGS sequence"/>
</dbReference>
<keyword evidence="9" id="KW-1185">Reference proteome</keyword>
<dbReference type="InterPro" id="IPR011330">
    <property type="entry name" value="Glyco_hydro/deAcase_b/a-brl"/>
</dbReference>
<name>A0A2G8JJ85_STIJA</name>
<dbReference type="OrthoDB" id="10261055at2759"/>
<dbReference type="EMBL" id="MRZV01001807">
    <property type="protein sequence ID" value="PIK35812.1"/>
    <property type="molecule type" value="Genomic_DNA"/>
</dbReference>
<protein>
    <recommendedName>
        <fullName evidence="3">alpha-mannosidase</fullName>
        <ecNumber evidence="3">3.2.1.24</ecNumber>
    </recommendedName>
</protein>
<gene>
    <name evidence="8" type="ORF">BSL78_27359</name>
</gene>
<dbReference type="Pfam" id="PF09261">
    <property type="entry name" value="Alpha-mann_mid"/>
    <property type="match status" value="1"/>
</dbReference>
<dbReference type="InterPro" id="IPR027291">
    <property type="entry name" value="Glyco_hydro_38_N_sf"/>
</dbReference>
<organism evidence="8 9">
    <name type="scientific">Stichopus japonicus</name>
    <name type="common">Sea cucumber</name>
    <dbReference type="NCBI Taxonomy" id="307972"/>
    <lineage>
        <taxon>Eukaryota</taxon>
        <taxon>Metazoa</taxon>
        <taxon>Echinodermata</taxon>
        <taxon>Eleutherozoa</taxon>
        <taxon>Echinozoa</taxon>
        <taxon>Holothuroidea</taxon>
        <taxon>Aspidochirotacea</taxon>
        <taxon>Aspidochirotida</taxon>
        <taxon>Stichopodidae</taxon>
        <taxon>Apostichopus</taxon>
    </lineage>
</organism>
<comment type="similarity">
    <text evidence="2">Belongs to the glycosyl hydrolase 38 family.</text>
</comment>
<dbReference type="AlphaFoldDB" id="A0A2G8JJ85"/>
<dbReference type="GO" id="GO:0030246">
    <property type="term" value="F:carbohydrate binding"/>
    <property type="evidence" value="ECO:0007669"/>
    <property type="project" value="InterPro"/>
</dbReference>
<evidence type="ECO:0000256" key="3">
    <source>
        <dbReference type="ARBA" id="ARBA00012752"/>
    </source>
</evidence>
<keyword evidence="5" id="KW-0378">Hydrolase</keyword>
<dbReference type="SUPFAM" id="SSF88688">
    <property type="entry name" value="Families 57/38 glycoside transferase middle domain"/>
    <property type="match status" value="1"/>
</dbReference>
<accession>A0A2G8JJ85</accession>
<dbReference type="STRING" id="307972.A0A2G8JJ85"/>